<protein>
    <submittedName>
        <fullName evidence="4">Uncharacterized protein</fullName>
    </submittedName>
</protein>
<dbReference type="RefSeq" id="WP_183821962.1">
    <property type="nucleotide sequence ID" value="NZ_JACIGW010000001.1"/>
</dbReference>
<dbReference type="Proteomes" id="UP000520770">
    <property type="component" value="Unassembled WGS sequence"/>
</dbReference>
<feature type="region of interest" description="Disordered" evidence="1">
    <location>
        <begin position="35"/>
        <end position="54"/>
    </location>
</feature>
<accession>A0A7W6Y053</accession>
<organism evidence="4 7">
    <name type="scientific">Aliirhizobium cellulosilyticum</name>
    <dbReference type="NCBI Taxonomy" id="393664"/>
    <lineage>
        <taxon>Bacteria</taxon>
        <taxon>Pseudomonadati</taxon>
        <taxon>Pseudomonadota</taxon>
        <taxon>Alphaproteobacteria</taxon>
        <taxon>Hyphomicrobiales</taxon>
        <taxon>Rhizobiaceae</taxon>
        <taxon>Aliirhizobium</taxon>
    </lineage>
</organism>
<evidence type="ECO:0000313" key="7">
    <source>
        <dbReference type="Proteomes" id="UP000576087"/>
    </source>
</evidence>
<comment type="caution">
    <text evidence="4">The sequence shown here is derived from an EMBL/GenBank/DDBJ whole genome shotgun (WGS) entry which is preliminary data.</text>
</comment>
<gene>
    <name evidence="3" type="ORF">GGE31_000136</name>
    <name evidence="2" type="ORF">GGE33_001649</name>
    <name evidence="4" type="ORF">GGE35_000134</name>
</gene>
<dbReference type="Proteomes" id="UP000576087">
    <property type="component" value="Unassembled WGS sequence"/>
</dbReference>
<evidence type="ECO:0000256" key="1">
    <source>
        <dbReference type="SAM" id="MobiDB-lite"/>
    </source>
</evidence>
<feature type="compositionally biased region" description="Low complexity" evidence="1">
    <location>
        <begin position="35"/>
        <end position="46"/>
    </location>
</feature>
<evidence type="ECO:0000313" key="6">
    <source>
        <dbReference type="Proteomes" id="UP000524535"/>
    </source>
</evidence>
<proteinExistence type="predicted"/>
<reference evidence="5 6" key="1">
    <citation type="submission" date="2020-08" db="EMBL/GenBank/DDBJ databases">
        <title>Genomic Encyclopedia of Type Strains, Phase IV (KMG-V): Genome sequencing to study the core and pangenomes of soil and plant-associated prokaryotes.</title>
        <authorList>
            <person name="Whitman W."/>
        </authorList>
    </citation>
    <scope>NUCLEOTIDE SEQUENCE [LARGE SCALE GENOMIC DNA]</scope>
    <source>
        <strain evidence="3 6">SEMIA 444</strain>
        <strain evidence="2 5">SEMIA 448</strain>
        <strain evidence="4 7">SEMIA 452</strain>
    </source>
</reference>
<dbReference type="EMBL" id="JACIHM010000001">
    <property type="protein sequence ID" value="MBB4444352.1"/>
    <property type="molecule type" value="Genomic_DNA"/>
</dbReference>
<evidence type="ECO:0000313" key="3">
    <source>
        <dbReference type="EMBL" id="MBB4409665.1"/>
    </source>
</evidence>
<dbReference type="Proteomes" id="UP000524535">
    <property type="component" value="Unassembled WGS sequence"/>
</dbReference>
<dbReference type="AlphaFoldDB" id="A0A7W6Y053"/>
<evidence type="ECO:0000313" key="2">
    <source>
        <dbReference type="EMBL" id="MBB4347941.1"/>
    </source>
</evidence>
<dbReference type="EMBL" id="JACIGY010000001">
    <property type="protein sequence ID" value="MBB4409665.1"/>
    <property type="molecule type" value="Genomic_DNA"/>
</dbReference>
<keyword evidence="6" id="KW-1185">Reference proteome</keyword>
<evidence type="ECO:0000313" key="4">
    <source>
        <dbReference type="EMBL" id="MBB4444352.1"/>
    </source>
</evidence>
<dbReference type="EMBL" id="JACIGW010000001">
    <property type="protein sequence ID" value="MBB4347941.1"/>
    <property type="molecule type" value="Genomic_DNA"/>
</dbReference>
<sequence>MPDFEITGPDGKKWVVSGDNAEGAYQAFQKHLSSGAAQGAGSQPAATNPDTGTQKVDASTVYVDEMLFGLPGKASAALNAAIRSPFTDKTFGEEYDTIRNQYNNARERYAEENPVTNAAASIGGAIHGGGAVNAIAGRAITQAAPRAAQALQSTYAGRMAGDAASGIAQGAASAYGHDENVGVGATIGGVVGGLARPVMSAGGAVLDSAGGLVGLGNAGRANRAIAEAVSRSGQTRDDVQDALFRAAQDGQTEFTVADALGNSGQRMLTGIVRSPGDMRQTITETLQRRQAGQGRRLQNALVEGFGTPQTKAQTETALTALRKADAGTNYTAARQGAGAVNPSNAITRADEFLGTGGSLPLTNISDDSVEGAVRRARSLLTDGENVVSDFDTAFRAKVELDNMIENASPTIQGRLIPIRNELDKALEKSSDVYANARDTFRRQSQDIEAANIGRDAAMRGRVEDTVPRFQSMQRPEQQASFRAGYVDPYIEDLQKTAGPATNRARPLITDATGVEFPAFAAPGRGQQMQDRIGREQRMFETYNAALGGSKTADNAADQLDVQSFDPTMFGMVMSGNFPGAALRGLQNGINTIQGRNSQTRDLAARILLGTNGNGTAAFHQALDAAQTNESLRERILRAMISGTATAPQSLAN</sequence>
<name>A0A7W6Y053_9HYPH</name>
<evidence type="ECO:0000313" key="5">
    <source>
        <dbReference type="Proteomes" id="UP000520770"/>
    </source>
</evidence>